<evidence type="ECO:0008006" key="5">
    <source>
        <dbReference type="Google" id="ProtNLM"/>
    </source>
</evidence>
<feature type="region of interest" description="Disordered" evidence="1">
    <location>
        <begin position="1"/>
        <end position="25"/>
    </location>
</feature>
<dbReference type="Pfam" id="PF11222">
    <property type="entry name" value="DUF3017"/>
    <property type="match status" value="1"/>
</dbReference>
<feature type="compositionally biased region" description="Basic and acidic residues" evidence="1">
    <location>
        <begin position="12"/>
        <end position="25"/>
    </location>
</feature>
<gene>
    <name evidence="3" type="ORF">GCM10007231_23720</name>
</gene>
<evidence type="ECO:0000313" key="4">
    <source>
        <dbReference type="Proteomes" id="UP000630594"/>
    </source>
</evidence>
<name>A0ABQ1QEX9_9ACTN</name>
<keyword evidence="2" id="KW-0812">Transmembrane</keyword>
<organism evidence="3 4">
    <name type="scientific">Nocardioides daphniae</name>
    <dbReference type="NCBI Taxonomy" id="402297"/>
    <lineage>
        <taxon>Bacteria</taxon>
        <taxon>Bacillati</taxon>
        <taxon>Actinomycetota</taxon>
        <taxon>Actinomycetes</taxon>
        <taxon>Propionibacteriales</taxon>
        <taxon>Nocardioidaceae</taxon>
        <taxon>Nocardioides</taxon>
    </lineage>
</organism>
<feature type="transmembrane region" description="Helical" evidence="2">
    <location>
        <begin position="92"/>
        <end position="111"/>
    </location>
</feature>
<comment type="caution">
    <text evidence="3">The sequence shown here is derived from an EMBL/GenBank/DDBJ whole genome shotgun (WGS) entry which is preliminary data.</text>
</comment>
<protein>
    <recommendedName>
        <fullName evidence="5">DUF3017 domain-containing protein</fullName>
    </recommendedName>
</protein>
<evidence type="ECO:0000256" key="1">
    <source>
        <dbReference type="SAM" id="MobiDB-lite"/>
    </source>
</evidence>
<evidence type="ECO:0000313" key="3">
    <source>
        <dbReference type="EMBL" id="GGD23839.1"/>
    </source>
</evidence>
<dbReference type="Proteomes" id="UP000630594">
    <property type="component" value="Unassembled WGS sequence"/>
</dbReference>
<keyword evidence="4" id="KW-1185">Reference proteome</keyword>
<reference evidence="4" key="1">
    <citation type="journal article" date="2019" name="Int. J. Syst. Evol. Microbiol.">
        <title>The Global Catalogue of Microorganisms (GCM) 10K type strain sequencing project: providing services to taxonomists for standard genome sequencing and annotation.</title>
        <authorList>
            <consortium name="The Broad Institute Genomics Platform"/>
            <consortium name="The Broad Institute Genome Sequencing Center for Infectious Disease"/>
            <person name="Wu L."/>
            <person name="Ma J."/>
        </authorList>
    </citation>
    <scope>NUCLEOTIDE SEQUENCE [LARGE SCALE GENOMIC DNA]</scope>
    <source>
        <strain evidence="4">CCM 7403</strain>
    </source>
</reference>
<keyword evidence="2" id="KW-0472">Membrane</keyword>
<dbReference type="EMBL" id="BMCK01000003">
    <property type="protein sequence ID" value="GGD23839.1"/>
    <property type="molecule type" value="Genomic_DNA"/>
</dbReference>
<accession>A0ABQ1QEX9</accession>
<dbReference type="InterPro" id="IPR021385">
    <property type="entry name" value="DUF3017"/>
</dbReference>
<feature type="transmembrane region" description="Helical" evidence="2">
    <location>
        <begin position="35"/>
        <end position="54"/>
    </location>
</feature>
<sequence>MTAEGVVEPEEGEHPLEEVEEAPAERRYPSTIGGALYLAMLAVILGGILVVVLGSWRVGIRIFAGALVAGAGLRIVLKEQDAGMLAVRSKPVDVGLYLLVGGALATLASVIPDQPL</sequence>
<evidence type="ECO:0000256" key="2">
    <source>
        <dbReference type="SAM" id="Phobius"/>
    </source>
</evidence>
<proteinExistence type="predicted"/>
<feature type="transmembrane region" description="Helical" evidence="2">
    <location>
        <begin position="60"/>
        <end position="77"/>
    </location>
</feature>
<keyword evidence="2" id="KW-1133">Transmembrane helix</keyword>